<dbReference type="RefSeq" id="WP_142854530.1">
    <property type="nucleotide sequence ID" value="NZ_FXWW01000006.1"/>
</dbReference>
<dbReference type="NCBIfam" id="NF038399">
    <property type="entry name" value="NH_RiPP_Os17"/>
    <property type="match status" value="1"/>
</dbReference>
<dbReference type="Proteomes" id="UP000315816">
    <property type="component" value="Unassembled WGS sequence"/>
</dbReference>
<evidence type="ECO:0000313" key="2">
    <source>
        <dbReference type="Proteomes" id="UP000315816"/>
    </source>
</evidence>
<organism evidence="1 2">
    <name type="scientific">Aliiroseovarius halocynthiae</name>
    <dbReference type="NCBI Taxonomy" id="985055"/>
    <lineage>
        <taxon>Bacteria</taxon>
        <taxon>Pseudomonadati</taxon>
        <taxon>Pseudomonadota</taxon>
        <taxon>Alphaproteobacteria</taxon>
        <taxon>Rhodobacterales</taxon>
        <taxon>Paracoccaceae</taxon>
        <taxon>Aliiroseovarius</taxon>
    </lineage>
</organism>
<name>A0A545SMK6_9RHOB</name>
<accession>A0A545SMK6</accession>
<dbReference type="AlphaFoldDB" id="A0A545SMK6"/>
<comment type="caution">
    <text evidence="1">The sequence shown here is derived from an EMBL/GenBank/DDBJ whole genome shotgun (WGS) entry which is preliminary data.</text>
</comment>
<proteinExistence type="predicted"/>
<protein>
    <submittedName>
        <fullName evidence="1">Uncharacterized protein</fullName>
    </submittedName>
</protein>
<dbReference type="EMBL" id="VICH01000011">
    <property type="protein sequence ID" value="TQV66199.1"/>
    <property type="molecule type" value="Genomic_DNA"/>
</dbReference>
<sequence>MVKETGDNPQKGLVELLGRALTDKDLRAELQNNPDELAKRFDLTEKDVEAISKLDSETLEEAAEKLAGRAEWTIKVVISKSF</sequence>
<evidence type="ECO:0000313" key="1">
    <source>
        <dbReference type="EMBL" id="TQV66199.1"/>
    </source>
</evidence>
<gene>
    <name evidence="1" type="ORF">FIL88_14180</name>
</gene>
<keyword evidence="2" id="KW-1185">Reference proteome</keyword>
<reference evidence="1 2" key="1">
    <citation type="submission" date="2019-06" db="EMBL/GenBank/DDBJ databases">
        <title>A novel species of marine bacteria.</title>
        <authorList>
            <person name="Wang Y."/>
        </authorList>
    </citation>
    <scope>NUCLEOTIDE SEQUENCE [LARGE SCALE GENOMIC DNA]</scope>
    <source>
        <strain evidence="1 2">MA1-10</strain>
    </source>
</reference>